<evidence type="ECO:0000259" key="3">
    <source>
        <dbReference type="Pfam" id="PF01571"/>
    </source>
</evidence>
<evidence type="ECO:0000313" key="7">
    <source>
        <dbReference type="Proteomes" id="UP000614469"/>
    </source>
</evidence>
<dbReference type="Gene3D" id="3.30.70.1400">
    <property type="entry name" value="Aminomethyltransferase beta-barrel domains"/>
    <property type="match status" value="1"/>
</dbReference>
<dbReference type="Gene3D" id="3.30.9.10">
    <property type="entry name" value="D-Amino Acid Oxidase, subunit A, domain 2"/>
    <property type="match status" value="1"/>
</dbReference>
<dbReference type="InterPro" id="IPR036188">
    <property type="entry name" value="FAD/NAD-bd_sf"/>
</dbReference>
<dbReference type="SUPFAM" id="SSF101790">
    <property type="entry name" value="Aminomethyltransferase beta-barrel domain"/>
    <property type="match status" value="1"/>
</dbReference>
<protein>
    <submittedName>
        <fullName evidence="6">FAD-dependent oxidoreductase</fullName>
    </submittedName>
</protein>
<evidence type="ECO:0000259" key="2">
    <source>
        <dbReference type="Pfam" id="PF01266"/>
    </source>
</evidence>
<dbReference type="Gene3D" id="2.40.30.110">
    <property type="entry name" value="Aminomethyltransferase beta-barrel domains"/>
    <property type="match status" value="1"/>
</dbReference>
<evidence type="ECO:0000313" key="6">
    <source>
        <dbReference type="EMBL" id="MBC8336474.1"/>
    </source>
</evidence>
<dbReference type="SUPFAM" id="SSF103025">
    <property type="entry name" value="Folate-binding domain"/>
    <property type="match status" value="1"/>
</dbReference>
<dbReference type="SUPFAM" id="SSF54373">
    <property type="entry name" value="FAD-linked reductases, C-terminal domain"/>
    <property type="match status" value="1"/>
</dbReference>
<gene>
    <name evidence="6" type="ORF">H8E29_14510</name>
</gene>
<dbReference type="Gene3D" id="3.50.50.60">
    <property type="entry name" value="FAD/NAD(P)-binding domain"/>
    <property type="match status" value="1"/>
</dbReference>
<accession>A0A8J6NR33</accession>
<dbReference type="EMBL" id="JACNJN010000164">
    <property type="protein sequence ID" value="MBC8336474.1"/>
    <property type="molecule type" value="Genomic_DNA"/>
</dbReference>
<dbReference type="InterPro" id="IPR032503">
    <property type="entry name" value="FAO_M"/>
</dbReference>
<dbReference type="Pfam" id="PF01571">
    <property type="entry name" value="GCV_T"/>
    <property type="match status" value="1"/>
</dbReference>
<dbReference type="Proteomes" id="UP000614469">
    <property type="component" value="Unassembled WGS sequence"/>
</dbReference>
<dbReference type="InterPro" id="IPR029043">
    <property type="entry name" value="GcvT/YgfZ_C"/>
</dbReference>
<dbReference type="InterPro" id="IPR006076">
    <property type="entry name" value="FAD-dep_OxRdtase"/>
</dbReference>
<dbReference type="AlphaFoldDB" id="A0A8J6NR33"/>
<sequence length="810" mass="90011">MAEFPSQAQVVIIGGGVGGCSIAYHLTLMGWKDVVILERHELTSGSTWHSAGLIGQMRSDANLTRMMHYSTDLYRRLKDETGHDPAWREVGGLRLASSAERMEEIKRLVGMAGSFGVPMELVSPKEAQDMFPLISLDGVVGAAYTPNDGVIDPTGLTIALATGAKKRGARIFEETNVEKINLENGRISEVVTDKGSIKTEIVVNATGQWGGEIGKMVGLSLPVVPMAHLYAITTPIEGVGHDIPTLRDPDLLVYWREEVGGFTTGGYERDPAPFGLNGIPRDFKYKLLPPDWDRFGPLMENSIKRVPILENAEIRQLLNGPEGFTPDGEYLLGPTSVKGFWVACAFCAHGLAGAGGIGKVMAEWIIDGHPEWDMWRLDVRRFGSNYNSQDYTVARTLETYTQYYDIHFPGEERLSRRGLRLSPTYYRLRDLGCHFGEKTGWERPNWFQPHEEKAAHGHEPKGWARHNWSRAIGYEHIQTRENAGLFDETSFNKFEVRGSGALDFLNYICANDIDQPVGTVIYTQCLNKRGGIECDFTVTRLENDRFFIITGTAFGQHDLSWLSLNLPEDGSVTIKDVSSSYTCLGIWGPKARKILEKVTSDDISNQGFPYMTAKQITVGDVPVNASRVTYVGELGWELYCPMEYGLRLWDTLWEAGQPEGMVAAGYKAIESLRLEKGYRYWSGEITPDYTPFEAGLGFAVNLKKSDFIGREALLKQKESGLKQRLCCLTISDSRTIALGKEPIRSGDEIIGWVASGGYGYSIANSIAYAYLPMEYAKAGTELKVEFFGTQVDAAVTRSPLWDPKGERIKA</sequence>
<dbReference type="Pfam" id="PF16350">
    <property type="entry name" value="FAO_M"/>
    <property type="match status" value="1"/>
</dbReference>
<dbReference type="InterPro" id="IPR027266">
    <property type="entry name" value="TrmE/GcvT-like"/>
</dbReference>
<feature type="domain" description="GCVT N-terminal" evidence="3">
    <location>
        <begin position="425"/>
        <end position="704"/>
    </location>
</feature>
<evidence type="ECO:0000259" key="4">
    <source>
        <dbReference type="Pfam" id="PF08669"/>
    </source>
</evidence>
<dbReference type="PANTHER" id="PTHR43757">
    <property type="entry name" value="AMINOMETHYLTRANSFERASE"/>
    <property type="match status" value="1"/>
</dbReference>
<dbReference type="Pfam" id="PF08669">
    <property type="entry name" value="GCV_T_C"/>
    <property type="match status" value="1"/>
</dbReference>
<evidence type="ECO:0000259" key="5">
    <source>
        <dbReference type="Pfam" id="PF16350"/>
    </source>
</evidence>
<dbReference type="InterPro" id="IPR006222">
    <property type="entry name" value="GCVT_N"/>
</dbReference>
<feature type="domain" description="FAD dependent oxidoreductase central" evidence="5">
    <location>
        <begin position="367"/>
        <end position="422"/>
    </location>
</feature>
<dbReference type="SUPFAM" id="SSF51905">
    <property type="entry name" value="FAD/NAD(P)-binding domain"/>
    <property type="match status" value="1"/>
</dbReference>
<feature type="domain" description="Aminomethyltransferase C-terminal" evidence="4">
    <location>
        <begin position="724"/>
        <end position="802"/>
    </location>
</feature>
<feature type="domain" description="FAD dependent oxidoreductase" evidence="2">
    <location>
        <begin position="10"/>
        <end position="364"/>
    </location>
</feature>
<comment type="caution">
    <text evidence="6">The sequence shown here is derived from an EMBL/GenBank/DDBJ whole genome shotgun (WGS) entry which is preliminary data.</text>
</comment>
<name>A0A8J6NR33_9CHLR</name>
<dbReference type="InterPro" id="IPR028896">
    <property type="entry name" value="GcvT/YgfZ/DmdA"/>
</dbReference>
<evidence type="ECO:0000256" key="1">
    <source>
        <dbReference type="ARBA" id="ARBA00008609"/>
    </source>
</evidence>
<dbReference type="PANTHER" id="PTHR43757:SF2">
    <property type="entry name" value="AMINOMETHYLTRANSFERASE, MITOCHONDRIAL"/>
    <property type="match status" value="1"/>
</dbReference>
<reference evidence="6 7" key="1">
    <citation type="submission" date="2020-08" db="EMBL/GenBank/DDBJ databases">
        <title>Bridging the membrane lipid divide: bacteria of the FCB group superphylum have the potential to synthesize archaeal ether lipids.</title>
        <authorList>
            <person name="Villanueva L."/>
            <person name="Von Meijenfeldt F.A.B."/>
            <person name="Westbye A.B."/>
            <person name="Yadav S."/>
            <person name="Hopmans E.C."/>
            <person name="Dutilh B.E."/>
            <person name="Sinninghe Damste J.S."/>
        </authorList>
    </citation>
    <scope>NUCLEOTIDE SEQUENCE [LARGE SCALE GENOMIC DNA]</scope>
    <source>
        <strain evidence="6">NIOZ-UU36</strain>
    </source>
</reference>
<dbReference type="Gene3D" id="3.30.1360.120">
    <property type="entry name" value="Probable tRNA modification gtpase trme, domain 1"/>
    <property type="match status" value="1"/>
</dbReference>
<dbReference type="Pfam" id="PF01266">
    <property type="entry name" value="DAO"/>
    <property type="match status" value="1"/>
</dbReference>
<proteinExistence type="inferred from homology"/>
<dbReference type="InterPro" id="IPR013977">
    <property type="entry name" value="GcvT_C"/>
</dbReference>
<organism evidence="6 7">
    <name type="scientific">Candidatus Desulfolinea nitratireducens</name>
    <dbReference type="NCBI Taxonomy" id="2841698"/>
    <lineage>
        <taxon>Bacteria</taxon>
        <taxon>Bacillati</taxon>
        <taxon>Chloroflexota</taxon>
        <taxon>Anaerolineae</taxon>
        <taxon>Anaerolineales</taxon>
        <taxon>Anaerolineales incertae sedis</taxon>
        <taxon>Candidatus Desulfolinea</taxon>
    </lineage>
</organism>
<comment type="similarity">
    <text evidence="1">Belongs to the GcvT family.</text>
</comment>